<protein>
    <submittedName>
        <fullName evidence="1">Uncharacterized protein</fullName>
    </submittedName>
</protein>
<proteinExistence type="predicted"/>
<evidence type="ECO:0000313" key="2">
    <source>
        <dbReference type="Proteomes" id="UP001212097"/>
    </source>
</evidence>
<keyword evidence="2" id="KW-1185">Reference proteome</keyword>
<sequence>MQRRLPFTDDTKGYVDDASAESQALLSAAELTAIDAPAKPRGAVSKENWLMVGAGYIAGDRFVHYLTSMVVLMSVVRARSVSGLASSSRI</sequence>
<dbReference type="RefSeq" id="WP_271417420.1">
    <property type="nucleotide sequence ID" value="NZ_CP115668.1"/>
</dbReference>
<dbReference type="EMBL" id="CP115668">
    <property type="protein sequence ID" value="WCC79217.1"/>
    <property type="molecule type" value="Genomic_DNA"/>
</dbReference>
<reference evidence="1 2" key="1">
    <citation type="submission" date="2023-06" db="EMBL/GenBank/DDBJ databases">
        <title>The Gram-positive Non-spore-bearing Anaerobic Bacilli of Human Feces.</title>
        <authorList>
            <person name="Eggerth A.H."/>
        </authorList>
    </citation>
    <scope>NUCLEOTIDE SEQUENCE [LARGE SCALE GENOMIC DNA]</scope>
    <source>
        <strain evidence="1 2">CBA3108</strain>
    </source>
</reference>
<organism evidence="1 2">
    <name type="scientific">Cutibacterium equinum</name>
    <dbReference type="NCBI Taxonomy" id="3016342"/>
    <lineage>
        <taxon>Bacteria</taxon>
        <taxon>Bacillati</taxon>
        <taxon>Actinomycetota</taxon>
        <taxon>Actinomycetes</taxon>
        <taxon>Propionibacteriales</taxon>
        <taxon>Propionibacteriaceae</taxon>
        <taxon>Cutibacterium</taxon>
    </lineage>
</organism>
<gene>
    <name evidence="1" type="ORF">O6R08_06605</name>
</gene>
<name>A0ABY7QY78_9ACTN</name>
<dbReference type="Proteomes" id="UP001212097">
    <property type="component" value="Chromosome"/>
</dbReference>
<accession>A0ABY7QY78</accession>
<evidence type="ECO:0000313" key="1">
    <source>
        <dbReference type="EMBL" id="WCC79217.1"/>
    </source>
</evidence>